<evidence type="ECO:0000256" key="9">
    <source>
        <dbReference type="SAM" id="SignalP"/>
    </source>
</evidence>
<dbReference type="Proteomes" id="UP000324907">
    <property type="component" value="Unassembled WGS sequence"/>
</dbReference>
<dbReference type="Gene3D" id="2.115.10.20">
    <property type="entry name" value="Glycosyl hydrolase domain, family 43"/>
    <property type="match status" value="1"/>
</dbReference>
<name>A0A5A8DSP0_CAFRO</name>
<reference evidence="13 14" key="1">
    <citation type="submission" date="2019-07" db="EMBL/GenBank/DDBJ databases">
        <title>Genomes of Cafeteria roenbergensis.</title>
        <authorList>
            <person name="Fischer M.G."/>
            <person name="Hackl T."/>
            <person name="Roman M."/>
        </authorList>
    </citation>
    <scope>NUCLEOTIDE SEQUENCE [LARGE SCALE GENOMIC DNA]</scope>
    <source>
        <strain evidence="11 15">Cflag</strain>
        <strain evidence="12 13">E4-10P</strain>
        <strain evidence="10 14">RCC970-E3</strain>
    </source>
</reference>
<dbReference type="InterPro" id="IPR006710">
    <property type="entry name" value="Glyco_hydro_43"/>
</dbReference>
<gene>
    <name evidence="12" type="ORF">FNF27_00853</name>
    <name evidence="10" type="ORF">FNF28_03412</name>
    <name evidence="11" type="ORF">FNF31_00295</name>
</gene>
<keyword evidence="3 8" id="KW-0378">Hydrolase</keyword>
<feature type="signal peptide" evidence="9">
    <location>
        <begin position="1"/>
        <end position="18"/>
    </location>
</feature>
<evidence type="ECO:0000256" key="3">
    <source>
        <dbReference type="ARBA" id="ARBA00022801"/>
    </source>
</evidence>
<dbReference type="AlphaFoldDB" id="A0A5A8DSP0"/>
<evidence type="ECO:0000313" key="10">
    <source>
        <dbReference type="EMBL" id="KAA0165662.1"/>
    </source>
</evidence>
<dbReference type="EMBL" id="VLTL01000045">
    <property type="protein sequence ID" value="KAA0165662.1"/>
    <property type="molecule type" value="Genomic_DNA"/>
</dbReference>
<dbReference type="CDD" id="cd08999">
    <property type="entry name" value="GH43_ABN-like"/>
    <property type="match status" value="1"/>
</dbReference>
<evidence type="ECO:0000256" key="7">
    <source>
        <dbReference type="PIRSR" id="PIRSR606710-2"/>
    </source>
</evidence>
<feature type="site" description="Important for catalytic activity, responsible for pKa modulation of the active site Glu and correct orientation of both the proton donor and substrate" evidence="7">
    <location>
        <position position="162"/>
    </location>
</feature>
<protein>
    <recommendedName>
        <fullName evidence="5">Endo-1,5-alpha-L-arabinanase A</fullName>
    </recommendedName>
</protein>
<comment type="similarity">
    <text evidence="2 8">Belongs to the glycosyl hydrolase 43 family.</text>
</comment>
<comment type="pathway">
    <text evidence="1">Glycan metabolism; L-arabinan degradation.</text>
</comment>
<dbReference type="PANTHER" id="PTHR43301:SF3">
    <property type="entry name" value="ARABINAN ENDO-1,5-ALPHA-L-ARABINOSIDASE A-RELATED"/>
    <property type="match status" value="1"/>
</dbReference>
<dbReference type="Pfam" id="PF04616">
    <property type="entry name" value="Glyco_hydro_43"/>
    <property type="match status" value="1"/>
</dbReference>
<evidence type="ECO:0000313" key="13">
    <source>
        <dbReference type="Proteomes" id="UP000322899"/>
    </source>
</evidence>
<evidence type="ECO:0000256" key="4">
    <source>
        <dbReference type="ARBA" id="ARBA00023295"/>
    </source>
</evidence>
<dbReference type="GO" id="GO:0004553">
    <property type="term" value="F:hydrolase activity, hydrolyzing O-glycosyl compounds"/>
    <property type="evidence" value="ECO:0007669"/>
    <property type="project" value="InterPro"/>
</dbReference>
<sequence length="361" mass="38244">MRGFGLALAAAAVASAFALPATSPAGAAVGQATFSNPVGTANTPDPGVIHHDGRFLAFTTGGTSEGTFPVHSSEDLVTWKSEGVAFPKGTEPSWAGGGLFWAPEVHKLHNGSFVMVYCARAGGAASTQHSIGVATASSPMGPWRHPLDKPLLSHPDPIGLIDPTLFIEDGHVHLVYKTDANAVGETTRILAVELDASATRVLSPAPWQLLQTSEQWEGPLVEAPWIVRNGGGLYLFYSGNIMDRYAVGVARGSSINATDWTKRGPPLLSADNATGWDLVGPGHCSVLQLPAGGQAGEEGAWMMWFHTWMGHQQSYNFGEPRRLTQAVLTWDKSTGWPSLAVGGIRPPVGPRPVPPFQHRDP</sequence>
<dbReference type="PANTHER" id="PTHR43301">
    <property type="entry name" value="ARABINAN ENDO-1,5-ALPHA-L-ARABINOSIDASE"/>
    <property type="match status" value="1"/>
</dbReference>
<evidence type="ECO:0000256" key="6">
    <source>
        <dbReference type="PIRSR" id="PIRSR606710-1"/>
    </source>
</evidence>
<evidence type="ECO:0000256" key="5">
    <source>
        <dbReference type="ARBA" id="ARBA00042202"/>
    </source>
</evidence>
<feature type="chain" id="PRO_5036136843" description="Endo-1,5-alpha-L-arabinanase A" evidence="9">
    <location>
        <begin position="19"/>
        <end position="361"/>
    </location>
</feature>
<accession>A0A5A8DSP0</accession>
<dbReference type="GO" id="GO:0005975">
    <property type="term" value="P:carbohydrate metabolic process"/>
    <property type="evidence" value="ECO:0007669"/>
    <property type="project" value="InterPro"/>
</dbReference>
<organism evidence="11 15">
    <name type="scientific">Cafeteria roenbergensis</name>
    <name type="common">Marine flagellate</name>
    <dbReference type="NCBI Taxonomy" id="33653"/>
    <lineage>
        <taxon>Eukaryota</taxon>
        <taxon>Sar</taxon>
        <taxon>Stramenopiles</taxon>
        <taxon>Bigyra</taxon>
        <taxon>Opalozoa</taxon>
        <taxon>Bicosoecida</taxon>
        <taxon>Cafeteriaceae</taxon>
        <taxon>Cafeteria</taxon>
    </lineage>
</organism>
<dbReference type="Proteomes" id="UP000322899">
    <property type="component" value="Unassembled WGS sequence"/>
</dbReference>
<feature type="active site" description="Proton donor" evidence="6">
    <location>
        <position position="222"/>
    </location>
</feature>
<evidence type="ECO:0000313" key="14">
    <source>
        <dbReference type="Proteomes" id="UP000324907"/>
    </source>
</evidence>
<evidence type="ECO:0000256" key="2">
    <source>
        <dbReference type="ARBA" id="ARBA00009865"/>
    </source>
</evidence>
<keyword evidence="9" id="KW-0732">Signal</keyword>
<evidence type="ECO:0000313" key="12">
    <source>
        <dbReference type="EMBL" id="KAA0177681.1"/>
    </source>
</evidence>
<evidence type="ECO:0000313" key="11">
    <source>
        <dbReference type="EMBL" id="KAA0168413.1"/>
    </source>
</evidence>
<dbReference type="SUPFAM" id="SSF75005">
    <property type="entry name" value="Arabinanase/levansucrase/invertase"/>
    <property type="match status" value="1"/>
</dbReference>
<proteinExistence type="inferred from homology"/>
<dbReference type="InterPro" id="IPR023296">
    <property type="entry name" value="Glyco_hydro_beta-prop_sf"/>
</dbReference>
<dbReference type="Proteomes" id="UP000325113">
    <property type="component" value="Unassembled WGS sequence"/>
</dbReference>
<keyword evidence="4 8" id="KW-0326">Glycosidase</keyword>
<dbReference type="InterPro" id="IPR050727">
    <property type="entry name" value="GH43_arabinanases"/>
</dbReference>
<dbReference type="OrthoDB" id="153639at2759"/>
<dbReference type="EMBL" id="VLTO01000003">
    <property type="protein sequence ID" value="KAA0177681.1"/>
    <property type="molecule type" value="Genomic_DNA"/>
</dbReference>
<evidence type="ECO:0000313" key="15">
    <source>
        <dbReference type="Proteomes" id="UP000325113"/>
    </source>
</evidence>
<evidence type="ECO:0000256" key="1">
    <source>
        <dbReference type="ARBA" id="ARBA00004834"/>
    </source>
</evidence>
<comment type="caution">
    <text evidence="11">The sequence shown here is derived from an EMBL/GenBank/DDBJ whole genome shotgun (WGS) entry which is preliminary data.</text>
</comment>
<feature type="active site" description="Proton acceptor" evidence="6">
    <location>
        <position position="45"/>
    </location>
</feature>
<evidence type="ECO:0000256" key="8">
    <source>
        <dbReference type="RuleBase" id="RU361187"/>
    </source>
</evidence>
<dbReference type="EMBL" id="VLTM01000002">
    <property type="protein sequence ID" value="KAA0168413.1"/>
    <property type="molecule type" value="Genomic_DNA"/>
</dbReference>